<dbReference type="CDD" id="cd02440">
    <property type="entry name" value="AdoMet_MTases"/>
    <property type="match status" value="1"/>
</dbReference>
<comment type="caution">
    <text evidence="10">The sequence shown here is derived from an EMBL/GenBank/DDBJ whole genome shotgun (WGS) entry which is preliminary data.</text>
</comment>
<keyword evidence="3" id="KW-0808">Transferase</keyword>
<organism evidence="10 11">
    <name type="scientific">Chiloscyllium punctatum</name>
    <name type="common">Brownbanded bambooshark</name>
    <name type="synonym">Hemiscyllium punctatum</name>
    <dbReference type="NCBI Taxonomy" id="137246"/>
    <lineage>
        <taxon>Eukaryota</taxon>
        <taxon>Metazoa</taxon>
        <taxon>Chordata</taxon>
        <taxon>Craniata</taxon>
        <taxon>Vertebrata</taxon>
        <taxon>Chondrichthyes</taxon>
        <taxon>Elasmobranchii</taxon>
        <taxon>Galeomorphii</taxon>
        <taxon>Galeoidea</taxon>
        <taxon>Orectolobiformes</taxon>
        <taxon>Hemiscylliidae</taxon>
        <taxon>Chiloscyllium</taxon>
    </lineage>
</organism>
<evidence type="ECO:0000256" key="1">
    <source>
        <dbReference type="ARBA" id="ARBA00012796"/>
    </source>
</evidence>
<evidence type="ECO:0000256" key="2">
    <source>
        <dbReference type="ARBA" id="ARBA00022603"/>
    </source>
</evidence>
<dbReference type="EMBL" id="BEZZ01000321">
    <property type="protein sequence ID" value="GCC30718.1"/>
    <property type="molecule type" value="Genomic_DNA"/>
</dbReference>
<dbReference type="PROSITE" id="PS51620">
    <property type="entry name" value="SAM_TRM61"/>
    <property type="match status" value="1"/>
</dbReference>
<feature type="domain" description="tRNA (adenine(58)-N(1))-methyltransferase catalytic subunit TRM61 C-terminal" evidence="8">
    <location>
        <begin position="229"/>
        <end position="475"/>
    </location>
</feature>
<evidence type="ECO:0000256" key="7">
    <source>
        <dbReference type="SAM" id="MobiDB-lite"/>
    </source>
</evidence>
<proteinExistence type="predicted"/>
<dbReference type="AlphaFoldDB" id="A0A401SK02"/>
<dbReference type="GO" id="GO:0031515">
    <property type="term" value="C:tRNA (m1A) methyltransferase complex"/>
    <property type="evidence" value="ECO:0007669"/>
    <property type="project" value="InterPro"/>
</dbReference>
<keyword evidence="5" id="KW-0819">tRNA processing</keyword>
<dbReference type="OrthoDB" id="5585464at2759"/>
<feature type="domain" description="TR61B FKBP-like" evidence="9">
    <location>
        <begin position="164"/>
        <end position="217"/>
    </location>
</feature>
<dbReference type="OMA" id="TMLLLMD"/>
<dbReference type="GO" id="GO:0005739">
    <property type="term" value="C:mitochondrion"/>
    <property type="evidence" value="ECO:0007669"/>
    <property type="project" value="TreeGrafter"/>
</dbReference>
<dbReference type="Proteomes" id="UP000287033">
    <property type="component" value="Unassembled WGS sequence"/>
</dbReference>
<feature type="region of interest" description="Disordered" evidence="7">
    <location>
        <begin position="107"/>
        <end position="161"/>
    </location>
</feature>
<dbReference type="Gene3D" id="3.10.330.20">
    <property type="match status" value="1"/>
</dbReference>
<evidence type="ECO:0000259" key="9">
    <source>
        <dbReference type="Pfam" id="PF21985"/>
    </source>
</evidence>
<evidence type="ECO:0000256" key="4">
    <source>
        <dbReference type="ARBA" id="ARBA00022691"/>
    </source>
</evidence>
<reference evidence="10 11" key="1">
    <citation type="journal article" date="2018" name="Nat. Ecol. Evol.">
        <title>Shark genomes provide insights into elasmobranch evolution and the origin of vertebrates.</title>
        <authorList>
            <person name="Hara Y"/>
            <person name="Yamaguchi K"/>
            <person name="Onimaru K"/>
            <person name="Kadota M"/>
            <person name="Koyanagi M"/>
            <person name="Keeley SD"/>
            <person name="Tatsumi K"/>
            <person name="Tanaka K"/>
            <person name="Motone F"/>
            <person name="Kageyama Y"/>
            <person name="Nozu R"/>
            <person name="Adachi N"/>
            <person name="Nishimura O"/>
            <person name="Nakagawa R"/>
            <person name="Tanegashima C"/>
            <person name="Kiyatake I"/>
            <person name="Matsumoto R"/>
            <person name="Murakumo K"/>
            <person name="Nishida K"/>
            <person name="Terakita A"/>
            <person name="Kuratani S"/>
            <person name="Sato K"/>
            <person name="Hyodo S Kuraku.S."/>
        </authorList>
    </citation>
    <scope>NUCLEOTIDE SEQUENCE [LARGE SCALE GENOMIC DNA]</scope>
</reference>
<protein>
    <recommendedName>
        <fullName evidence="1">tRNA (adenine(58)-N(1))-methyltransferase</fullName>
        <ecNumber evidence="1">2.1.1.220</ecNumber>
    </recommendedName>
</protein>
<keyword evidence="11" id="KW-1185">Reference proteome</keyword>
<dbReference type="GO" id="GO:0160107">
    <property type="term" value="F:tRNA (adenine(58)-N1)-methyltransferase activity"/>
    <property type="evidence" value="ECO:0007669"/>
    <property type="project" value="UniProtKB-EC"/>
</dbReference>
<dbReference type="InterPro" id="IPR049470">
    <property type="entry name" value="TRM61_C"/>
</dbReference>
<dbReference type="InterPro" id="IPR014816">
    <property type="entry name" value="tRNA_MeTrfase_Gcd14"/>
</dbReference>
<dbReference type="Pfam" id="PF21985">
    <property type="entry name" value="TR61B_FKBP-like"/>
    <property type="match status" value="1"/>
</dbReference>
<keyword evidence="4" id="KW-0949">S-adenosyl-L-methionine</keyword>
<gene>
    <name evidence="10" type="ORF">chiPu_0009172</name>
</gene>
<dbReference type="InterPro" id="IPR029063">
    <property type="entry name" value="SAM-dependent_MTases_sf"/>
</dbReference>
<evidence type="ECO:0000256" key="5">
    <source>
        <dbReference type="ARBA" id="ARBA00022694"/>
    </source>
</evidence>
<accession>A0A401SK02</accession>
<feature type="region of interest" description="Disordered" evidence="7">
    <location>
        <begin position="34"/>
        <end position="77"/>
    </location>
</feature>
<keyword evidence="2" id="KW-0489">Methyltransferase</keyword>
<evidence type="ECO:0000313" key="10">
    <source>
        <dbReference type="EMBL" id="GCC30718.1"/>
    </source>
</evidence>
<name>A0A401SK02_CHIPU</name>
<evidence type="ECO:0000259" key="8">
    <source>
        <dbReference type="Pfam" id="PF08704"/>
    </source>
</evidence>
<dbReference type="GO" id="GO:0030488">
    <property type="term" value="P:tRNA methylation"/>
    <property type="evidence" value="ECO:0007669"/>
    <property type="project" value="InterPro"/>
</dbReference>
<dbReference type="STRING" id="137246.A0A401SK02"/>
<sequence>MCEATHCFQQQFGARCNYPSWSLGTRLPFSRNLVSPGSSSGAGDEGEEDGLEPGREVGAGQGRPAWTRPGSRAELSRRRSLLPLERVSSLIPQEMLSQDVMDLQQINQEPGPKGYTGASMPSAPTGWQAAPGYSWHLPQEDDHGQEDTTCQPNPPNREVPFKPGDVVLVEFRRRHCLELQKMFNLVKDGKLHSQWGMLSHQEILGHLPGQVFRTSTGFKFILRRPSLEEFVLLMKRGPAISYPKDISAMLMMMDIGSGNHVLESGSGSGAMTLYLSRTVGSSGHVYSFEVRPDHHSNAKRNYQRWRNAWEVAHEKEWPNNVEFINKDIVTATDDLQGKMFDAVALDMLNPQLALPVVYKHLKQGGVCAVYLANITQVVDLLEGIRSCQLFFSCEKISEVIHRNWLVAPAIRKDGSTAPRVKPQNNVYSESEDEQRKVGTKVLEDNGEEEDTKPFCTIPYIARPHHEQASHTAFLVKLRKFRPAQLYSTPHKSENSSKSPWNYED</sequence>
<dbReference type="FunFam" id="3.10.330.20:FF:000003">
    <property type="entry name" value="tRNA (Adenine(58)-N(1))-methyltransferase, mitochondrial isoform X1"/>
    <property type="match status" value="1"/>
</dbReference>
<evidence type="ECO:0000313" key="11">
    <source>
        <dbReference type="Proteomes" id="UP000287033"/>
    </source>
</evidence>
<comment type="catalytic activity">
    <reaction evidence="6">
        <text>an adenosine in mRNA + S-adenosyl-L-methionine = an N(1)-methyladenosine in mRNA + S-adenosyl-L-homocysteine + H(+)</text>
        <dbReference type="Rhea" id="RHEA:55392"/>
        <dbReference type="Rhea" id="RHEA-COMP:12414"/>
        <dbReference type="Rhea" id="RHEA-COMP:12415"/>
        <dbReference type="ChEBI" id="CHEBI:15378"/>
        <dbReference type="ChEBI" id="CHEBI:57856"/>
        <dbReference type="ChEBI" id="CHEBI:59789"/>
        <dbReference type="ChEBI" id="CHEBI:74411"/>
        <dbReference type="ChEBI" id="CHEBI:74491"/>
    </reaction>
</comment>
<evidence type="ECO:0000256" key="3">
    <source>
        <dbReference type="ARBA" id="ARBA00022679"/>
    </source>
</evidence>
<dbReference type="InterPro" id="IPR054151">
    <property type="entry name" value="TR61B_FKBP-like"/>
</dbReference>
<dbReference type="Pfam" id="PF08704">
    <property type="entry name" value="GCD14"/>
    <property type="match status" value="1"/>
</dbReference>
<dbReference type="Gene3D" id="3.40.50.150">
    <property type="entry name" value="Vaccinia Virus protein VP39"/>
    <property type="match status" value="1"/>
</dbReference>
<feature type="region of interest" description="Disordered" evidence="7">
    <location>
        <begin position="415"/>
        <end position="437"/>
    </location>
</feature>
<dbReference type="PANTHER" id="PTHR12133:SF1">
    <property type="entry name" value="TRNA (ADENINE(58)-N(1))-METHYLTRANSFERASE, MITOCHONDRIAL"/>
    <property type="match status" value="1"/>
</dbReference>
<evidence type="ECO:0000256" key="6">
    <source>
        <dbReference type="ARBA" id="ARBA00048481"/>
    </source>
</evidence>
<dbReference type="FunFam" id="3.40.50.150:FF:000181">
    <property type="entry name" value="tRNA (Adenine(58)-N(1))-methyltransferase, mitochondrial isoform X4"/>
    <property type="match status" value="1"/>
</dbReference>
<dbReference type="EC" id="2.1.1.220" evidence="1"/>
<dbReference type="SUPFAM" id="SSF53335">
    <property type="entry name" value="S-adenosyl-L-methionine-dependent methyltransferases"/>
    <property type="match status" value="1"/>
</dbReference>
<dbReference type="PANTHER" id="PTHR12133">
    <property type="entry name" value="TRNA (ADENINE(58)-N(1))-METHYLTRANSFERASE"/>
    <property type="match status" value="1"/>
</dbReference>